<keyword evidence="3" id="KW-0694">RNA-binding</keyword>
<protein>
    <recommendedName>
        <fullName evidence="6">Ribosomal protein</fullName>
    </recommendedName>
</protein>
<proteinExistence type="inferred from homology"/>
<dbReference type="Pfam" id="PF00687">
    <property type="entry name" value="Ribosomal_L1"/>
    <property type="match status" value="1"/>
</dbReference>
<evidence type="ECO:0000256" key="3">
    <source>
        <dbReference type="ARBA" id="ARBA00022884"/>
    </source>
</evidence>
<name>A0A7S3GWY1_9STRA</name>
<dbReference type="InterPro" id="IPR023674">
    <property type="entry name" value="Ribosomal_uL1-like"/>
</dbReference>
<dbReference type="SUPFAM" id="SSF56808">
    <property type="entry name" value="Ribosomal protein L1"/>
    <property type="match status" value="1"/>
</dbReference>
<dbReference type="PANTHER" id="PTHR36427">
    <property type="entry name" value="54S RIBOSOMAL PROTEIN L1, MITOCHONDRIAL"/>
    <property type="match status" value="1"/>
</dbReference>
<dbReference type="InterPro" id="IPR016095">
    <property type="entry name" value="Ribosomal_uL1_3-a/b-sand"/>
</dbReference>
<dbReference type="CDD" id="cd00403">
    <property type="entry name" value="Ribosomal_L1"/>
    <property type="match status" value="1"/>
</dbReference>
<dbReference type="InterPro" id="IPR023673">
    <property type="entry name" value="Ribosomal_uL1_CS"/>
</dbReference>
<keyword evidence="5 6" id="KW-0687">Ribonucleoprotein</keyword>
<evidence type="ECO:0000256" key="6">
    <source>
        <dbReference type="RuleBase" id="RU000659"/>
    </source>
</evidence>
<keyword evidence="4 6" id="KW-0689">Ribosomal protein</keyword>
<dbReference type="HAMAP" id="MF_01318_B">
    <property type="entry name" value="Ribosomal_uL1_B"/>
    <property type="match status" value="1"/>
</dbReference>
<dbReference type="GO" id="GO:0003735">
    <property type="term" value="F:structural constituent of ribosome"/>
    <property type="evidence" value="ECO:0007669"/>
    <property type="project" value="InterPro"/>
</dbReference>
<evidence type="ECO:0000313" key="7">
    <source>
        <dbReference type="EMBL" id="CAE0278705.1"/>
    </source>
</evidence>
<dbReference type="InterPro" id="IPR028364">
    <property type="entry name" value="Ribosomal_uL1/biogenesis"/>
</dbReference>
<organism evidence="7">
    <name type="scientific">Spumella elongata</name>
    <dbReference type="NCBI Taxonomy" id="89044"/>
    <lineage>
        <taxon>Eukaryota</taxon>
        <taxon>Sar</taxon>
        <taxon>Stramenopiles</taxon>
        <taxon>Ochrophyta</taxon>
        <taxon>Chrysophyceae</taxon>
        <taxon>Chromulinales</taxon>
        <taxon>Chromulinaceae</taxon>
        <taxon>Spumella</taxon>
    </lineage>
</organism>
<comment type="similarity">
    <text evidence="1 6">Belongs to the universal ribosomal protein uL1 family.</text>
</comment>
<accession>A0A7S3GWY1</accession>
<dbReference type="PROSITE" id="PS01199">
    <property type="entry name" value="RIBOSOMAL_L1"/>
    <property type="match status" value="1"/>
</dbReference>
<evidence type="ECO:0000256" key="2">
    <source>
        <dbReference type="ARBA" id="ARBA00022730"/>
    </source>
</evidence>
<dbReference type="Gene3D" id="3.40.50.790">
    <property type="match status" value="1"/>
</dbReference>
<dbReference type="GO" id="GO:0022625">
    <property type="term" value="C:cytosolic large ribosomal subunit"/>
    <property type="evidence" value="ECO:0007669"/>
    <property type="project" value="TreeGrafter"/>
</dbReference>
<evidence type="ECO:0000256" key="4">
    <source>
        <dbReference type="ARBA" id="ARBA00022980"/>
    </source>
</evidence>
<keyword evidence="2" id="KW-0699">rRNA-binding</keyword>
<dbReference type="GO" id="GO:0006412">
    <property type="term" value="P:translation"/>
    <property type="evidence" value="ECO:0007669"/>
    <property type="project" value="InterPro"/>
</dbReference>
<dbReference type="PANTHER" id="PTHR36427:SF3">
    <property type="entry name" value="LARGE RIBOSOMAL SUBUNIT PROTEIN UL1M"/>
    <property type="match status" value="1"/>
</dbReference>
<sequence length="279" mass="29582">MMNPLARSVLRCARSYRATSNVRYFSEAATAVATEPESDKPKRHTLNKEHIDDLTIHKAIDRVKAMAWANFDETVEISINTGLDPRKPNQSVKGVAALPFGTGKLVRVCVFATGPDAQAAIDAGAEVVGGENLLAQIQSGNINFDTVIATPEMMSVVGKLGKILGPRGLMPNPKTGTVTKDPAKAVRAAKAGAVKFKVEKKGVIQAGVGKVSFSKEALLGNIRSLMLAIADVKPEGLKGKYLRVAHVSSTMGPGVRVELPTVDPANGRFMLDLSAKDVA</sequence>
<dbReference type="InterPro" id="IPR005878">
    <property type="entry name" value="Ribosom_uL1_bac-type"/>
</dbReference>
<dbReference type="Gene3D" id="3.30.190.20">
    <property type="match status" value="1"/>
</dbReference>
<dbReference type="GO" id="GO:0019843">
    <property type="term" value="F:rRNA binding"/>
    <property type="evidence" value="ECO:0007669"/>
    <property type="project" value="UniProtKB-KW"/>
</dbReference>
<evidence type="ECO:0000256" key="1">
    <source>
        <dbReference type="ARBA" id="ARBA00010531"/>
    </source>
</evidence>
<dbReference type="FunFam" id="3.40.50.790:FF:000001">
    <property type="entry name" value="50S ribosomal protein L1"/>
    <property type="match status" value="1"/>
</dbReference>
<reference evidence="7" key="1">
    <citation type="submission" date="2021-01" db="EMBL/GenBank/DDBJ databases">
        <authorList>
            <person name="Corre E."/>
            <person name="Pelletier E."/>
            <person name="Niang G."/>
            <person name="Scheremetjew M."/>
            <person name="Finn R."/>
            <person name="Kale V."/>
            <person name="Holt S."/>
            <person name="Cochrane G."/>
            <person name="Meng A."/>
            <person name="Brown T."/>
            <person name="Cohen L."/>
        </authorList>
    </citation>
    <scope>NUCLEOTIDE SEQUENCE</scope>
    <source>
        <strain evidence="7">CCAP 955/1</strain>
    </source>
</reference>
<dbReference type="AlphaFoldDB" id="A0A7S3GWY1"/>
<evidence type="ECO:0000256" key="5">
    <source>
        <dbReference type="ARBA" id="ARBA00023274"/>
    </source>
</evidence>
<dbReference type="NCBIfam" id="TIGR01169">
    <property type="entry name" value="rplA_bact"/>
    <property type="match status" value="1"/>
</dbReference>
<gene>
    <name evidence="7" type="ORF">SELO1098_LOCUS7537</name>
</gene>
<dbReference type="EMBL" id="HBIC01014886">
    <property type="protein sequence ID" value="CAE0278705.1"/>
    <property type="molecule type" value="Transcribed_RNA"/>
</dbReference>